<protein>
    <recommendedName>
        <fullName evidence="3">DUF4280 domain-containing protein</fullName>
    </recommendedName>
</protein>
<gene>
    <name evidence="1" type="ORF">FLA105534_03462</name>
</gene>
<dbReference type="Proteomes" id="UP000479938">
    <property type="component" value="Unassembled WGS sequence"/>
</dbReference>
<dbReference type="EMBL" id="CADCSU010000124">
    <property type="protein sequence ID" value="CAA9201208.1"/>
    <property type="molecule type" value="Genomic_DNA"/>
</dbReference>
<organism evidence="1 2">
    <name type="scientific">Flavobacterium bizetiae</name>
    <dbReference type="NCBI Taxonomy" id="2704140"/>
    <lineage>
        <taxon>Bacteria</taxon>
        <taxon>Pseudomonadati</taxon>
        <taxon>Bacteroidota</taxon>
        <taxon>Flavobacteriia</taxon>
        <taxon>Flavobacteriales</taxon>
        <taxon>Flavobacteriaceae</taxon>
        <taxon>Flavobacterium</taxon>
    </lineage>
</organism>
<evidence type="ECO:0000313" key="2">
    <source>
        <dbReference type="Proteomes" id="UP000479938"/>
    </source>
</evidence>
<sequence>MAEYIRNGAKLKCSAGELETNLIVTNSKKVLIQNEAAANETDNTIIKNIPVFGPCKLQPNGSNFFPCNTKPATLQWQACKSDVNIGGTKAAIDTSFISCSVGGIIKPVDSGQK</sequence>
<name>A0A6J4GPM8_9FLAO</name>
<keyword evidence="2" id="KW-1185">Reference proteome</keyword>
<dbReference type="Pfam" id="PF14107">
    <property type="entry name" value="DUF4280"/>
    <property type="match status" value="1"/>
</dbReference>
<reference evidence="1 2" key="1">
    <citation type="submission" date="2020-02" db="EMBL/GenBank/DDBJ databases">
        <authorList>
            <person name="Criscuolo A."/>
        </authorList>
    </citation>
    <scope>NUCLEOTIDE SEQUENCE [LARGE SCALE GENOMIC DNA]</scope>
    <source>
        <strain evidence="1">CIP105534</strain>
    </source>
</reference>
<accession>A0A6J4GPM8</accession>
<evidence type="ECO:0000313" key="1">
    <source>
        <dbReference type="EMBL" id="CAA9201208.1"/>
    </source>
</evidence>
<evidence type="ECO:0008006" key="3">
    <source>
        <dbReference type="Google" id="ProtNLM"/>
    </source>
</evidence>
<dbReference type="RefSeq" id="WP_173971954.1">
    <property type="nucleotide sequence ID" value="NZ_CADCSU010000124.1"/>
</dbReference>
<dbReference type="AlphaFoldDB" id="A0A6J4GPM8"/>
<dbReference type="InterPro" id="IPR025460">
    <property type="entry name" value="DUF4280"/>
</dbReference>
<proteinExistence type="predicted"/>